<comment type="similarity">
    <text evidence="2">Belongs to the TFIIB family.</text>
</comment>
<evidence type="ECO:0000313" key="16">
    <source>
        <dbReference type="Proteomes" id="UP000298663"/>
    </source>
</evidence>
<dbReference type="InterPro" id="IPR013137">
    <property type="entry name" value="Znf_TFIIB"/>
</dbReference>
<feature type="signal peptide" evidence="13">
    <location>
        <begin position="1"/>
        <end position="22"/>
    </location>
</feature>
<sequence>MHRISLFRALFLEFLELRQSDGLNSSRVKSRLEFIFKSMTQCPHCGSNDIDEDAGRGEATCMDCGTVLEESTIVSEVQFQETAGGGSGLIGQFVAQDRPQPNTLQGVRGLVSQESREVTYFKGKKKILEVASQLHINQHCIDTAYNFFKMCVCRNLTRGRQRGHVVAACLYMTCRLENTPHLLLDFSDKTQVNVYDLGRTLNFLARTLHINLPNTDPCLYILRFALMLDFGDKQREVVSLATRIVQRMKRDWLSTGRRPTGICGAALLLAARCYNFNRSISDIVRVVHISESVVRKRLDEFSRTPSANVTIDEFNSIDLEQSEDPPAYREARRKAREKQKHDEEQKCQNAEREMHEVEEKLEQALEVKRREQMRHNKYARLFLDRETLEHLNGGEASSSRKRTLSKSDAEDQQTAALVQNEMVDFVYQCAVEEAGRSTITSDPNLPVEVDVVDPPVEVDGDSPPEEVDVDSPPPEVIRPPVKVIYRPTKQAKPEASHARPSIYSLGIRRQTAPEFCAPLCYQDREHSDGELDLTGIDDREIDTYLLTEGESKLKEKYWMKMNGEHMALMEQRKKEKLEKQAQDPDQPKPKRRIVRKKNAIVANTAQEAMEKVIIEKKLSSKINFDVLKTMETE</sequence>
<keyword evidence="4 11" id="KW-0863">Zinc-finger</keyword>
<dbReference type="FunFam" id="1.10.472.10:FF:000121">
    <property type="entry name" value="Transcription factor IIIB"/>
    <property type="match status" value="1"/>
</dbReference>
<dbReference type="GO" id="GO:0000126">
    <property type="term" value="C:transcription factor TFIIIB complex"/>
    <property type="evidence" value="ECO:0007669"/>
    <property type="project" value="TreeGrafter"/>
</dbReference>
<dbReference type="OrthoDB" id="511529at2759"/>
<dbReference type="GO" id="GO:0097550">
    <property type="term" value="C:transcription preinitiation complex"/>
    <property type="evidence" value="ECO:0007669"/>
    <property type="project" value="TreeGrafter"/>
</dbReference>
<dbReference type="SMART" id="SM00385">
    <property type="entry name" value="CYCLIN"/>
    <property type="match status" value="2"/>
</dbReference>
<dbReference type="GO" id="GO:0070897">
    <property type="term" value="P:transcription preinitiation complex assembly"/>
    <property type="evidence" value="ECO:0007669"/>
    <property type="project" value="InterPro"/>
</dbReference>
<keyword evidence="7" id="KW-0010">Activator</keyword>
<dbReference type="Pfam" id="PF07741">
    <property type="entry name" value="BRF1"/>
    <property type="match status" value="1"/>
</dbReference>
<evidence type="ECO:0000256" key="6">
    <source>
        <dbReference type="ARBA" id="ARBA00023015"/>
    </source>
</evidence>
<keyword evidence="8" id="KW-0804">Transcription</keyword>
<accession>A0A4V6I7M5</accession>
<dbReference type="CDD" id="cd20554">
    <property type="entry name" value="CYCLIN_TFIIIB90_rpt2"/>
    <property type="match status" value="1"/>
</dbReference>
<dbReference type="Proteomes" id="UP000298663">
    <property type="component" value="Chromosome X"/>
</dbReference>
<dbReference type="Gene3D" id="1.20.5.650">
    <property type="entry name" value="Single helix bin"/>
    <property type="match status" value="1"/>
</dbReference>
<evidence type="ECO:0000259" key="14">
    <source>
        <dbReference type="PROSITE" id="PS51134"/>
    </source>
</evidence>
<evidence type="ECO:0000256" key="5">
    <source>
        <dbReference type="ARBA" id="ARBA00022833"/>
    </source>
</evidence>
<dbReference type="GO" id="GO:0001006">
    <property type="term" value="F:RNA polymerase III type 3 promoter sequence-specific DNA binding"/>
    <property type="evidence" value="ECO:0007669"/>
    <property type="project" value="TreeGrafter"/>
</dbReference>
<evidence type="ECO:0000256" key="1">
    <source>
        <dbReference type="ARBA" id="ARBA00004123"/>
    </source>
</evidence>
<organism evidence="15 16">
    <name type="scientific">Steinernema carpocapsae</name>
    <name type="common">Entomopathogenic nematode</name>
    <dbReference type="NCBI Taxonomy" id="34508"/>
    <lineage>
        <taxon>Eukaryota</taxon>
        <taxon>Metazoa</taxon>
        <taxon>Ecdysozoa</taxon>
        <taxon>Nematoda</taxon>
        <taxon>Chromadorea</taxon>
        <taxon>Rhabditida</taxon>
        <taxon>Tylenchina</taxon>
        <taxon>Panagrolaimomorpha</taxon>
        <taxon>Strongyloidoidea</taxon>
        <taxon>Steinernematidae</taxon>
        <taxon>Steinernema</taxon>
    </lineage>
</organism>
<feature type="chain" id="PRO_5020561620" description="B-related factor 1" evidence="13">
    <location>
        <begin position="23"/>
        <end position="633"/>
    </location>
</feature>
<dbReference type="SUPFAM" id="SSF57783">
    <property type="entry name" value="Zinc beta-ribbon"/>
    <property type="match status" value="1"/>
</dbReference>
<dbReference type="InterPro" id="IPR000812">
    <property type="entry name" value="TFIIB"/>
</dbReference>
<evidence type="ECO:0000256" key="4">
    <source>
        <dbReference type="ARBA" id="ARBA00022771"/>
    </source>
</evidence>
<keyword evidence="3" id="KW-0479">Metal-binding</keyword>
<evidence type="ECO:0000256" key="3">
    <source>
        <dbReference type="ARBA" id="ARBA00022723"/>
    </source>
</evidence>
<dbReference type="PANTHER" id="PTHR11618:SF4">
    <property type="entry name" value="TRANSCRIPTION FACTOR IIIB 90 KDA SUBUNIT"/>
    <property type="match status" value="1"/>
</dbReference>
<dbReference type="PROSITE" id="PS51134">
    <property type="entry name" value="ZF_TFIIB"/>
    <property type="match status" value="1"/>
</dbReference>
<dbReference type="GO" id="GO:0017025">
    <property type="term" value="F:TBP-class protein binding"/>
    <property type="evidence" value="ECO:0007669"/>
    <property type="project" value="InterPro"/>
</dbReference>
<keyword evidence="13" id="KW-0732">Signal</keyword>
<keyword evidence="9" id="KW-0539">Nucleus</keyword>
<feature type="region of interest" description="Disordered" evidence="12">
    <location>
        <begin position="320"/>
        <end position="355"/>
    </location>
</feature>
<dbReference type="InterPro" id="IPR013150">
    <property type="entry name" value="TFIIB_cyclin"/>
</dbReference>
<dbReference type="InterPro" id="IPR011665">
    <property type="entry name" value="BRF1_TBP-bd_dom"/>
</dbReference>
<dbReference type="InterPro" id="IPR036915">
    <property type="entry name" value="Cyclin-like_sf"/>
</dbReference>
<reference evidence="15 16" key="1">
    <citation type="journal article" date="2015" name="Genome Biol.">
        <title>Comparative genomics of Steinernema reveals deeply conserved gene regulatory networks.</title>
        <authorList>
            <person name="Dillman A.R."/>
            <person name="Macchietto M."/>
            <person name="Porter C.F."/>
            <person name="Rogers A."/>
            <person name="Williams B."/>
            <person name="Antoshechkin I."/>
            <person name="Lee M.M."/>
            <person name="Goodwin Z."/>
            <person name="Lu X."/>
            <person name="Lewis E.E."/>
            <person name="Goodrich-Blair H."/>
            <person name="Stock S.P."/>
            <person name="Adams B.J."/>
            <person name="Sternberg P.W."/>
            <person name="Mortazavi A."/>
        </authorList>
    </citation>
    <scope>NUCLEOTIDE SEQUENCE [LARGE SCALE GENOMIC DNA]</scope>
    <source>
        <strain evidence="15 16">ALL</strain>
    </source>
</reference>
<dbReference type="Gene3D" id="2.20.25.10">
    <property type="match status" value="1"/>
</dbReference>
<dbReference type="PRINTS" id="PR00685">
    <property type="entry name" value="TIFACTORIIB"/>
</dbReference>
<feature type="compositionally biased region" description="Basic and acidic residues" evidence="12">
    <location>
        <begin position="572"/>
        <end position="588"/>
    </location>
</feature>
<evidence type="ECO:0000256" key="13">
    <source>
        <dbReference type="SAM" id="SignalP"/>
    </source>
</evidence>
<dbReference type="EMBL" id="AZBU02000001">
    <property type="protein sequence ID" value="TMS34813.1"/>
    <property type="molecule type" value="Genomic_DNA"/>
</dbReference>
<feature type="region of interest" description="Disordered" evidence="12">
    <location>
        <begin position="572"/>
        <end position="596"/>
    </location>
</feature>
<dbReference type="Pfam" id="PF08271">
    <property type="entry name" value="Zn_Ribbon_TF"/>
    <property type="match status" value="1"/>
</dbReference>
<evidence type="ECO:0000256" key="7">
    <source>
        <dbReference type="ARBA" id="ARBA00023159"/>
    </source>
</evidence>
<evidence type="ECO:0000256" key="9">
    <source>
        <dbReference type="ARBA" id="ARBA00023242"/>
    </source>
</evidence>
<keyword evidence="6" id="KW-0805">Transcription regulation</keyword>
<dbReference type="InterPro" id="IPR013763">
    <property type="entry name" value="Cyclin-like_dom"/>
</dbReference>
<dbReference type="GO" id="GO:0005634">
    <property type="term" value="C:nucleus"/>
    <property type="evidence" value="ECO:0007669"/>
    <property type="project" value="UniProtKB-SubCell"/>
</dbReference>
<keyword evidence="16" id="KW-1185">Reference proteome</keyword>
<gene>
    <name evidence="15" type="ORF">L596_002329</name>
</gene>
<dbReference type="GO" id="GO:0008270">
    <property type="term" value="F:zinc ion binding"/>
    <property type="evidence" value="ECO:0007669"/>
    <property type="project" value="UniProtKB-KW"/>
</dbReference>
<evidence type="ECO:0000256" key="8">
    <source>
        <dbReference type="ARBA" id="ARBA00023163"/>
    </source>
</evidence>
<dbReference type="AlphaFoldDB" id="A0A4V6I7M5"/>
<evidence type="ECO:0000256" key="11">
    <source>
        <dbReference type="PROSITE-ProRule" id="PRU00469"/>
    </source>
</evidence>
<dbReference type="PANTHER" id="PTHR11618">
    <property type="entry name" value="TRANSCRIPTION INITIATION FACTOR IIB-RELATED"/>
    <property type="match status" value="1"/>
</dbReference>
<dbReference type="EMBL" id="CM016762">
    <property type="protein sequence ID" value="TMS34813.1"/>
    <property type="molecule type" value="Genomic_DNA"/>
</dbReference>
<dbReference type="Gene3D" id="1.10.472.10">
    <property type="entry name" value="Cyclin-like"/>
    <property type="match status" value="2"/>
</dbReference>
<dbReference type="STRING" id="34508.A0A4V6I7M5"/>
<evidence type="ECO:0000256" key="2">
    <source>
        <dbReference type="ARBA" id="ARBA00010857"/>
    </source>
</evidence>
<feature type="compositionally biased region" description="Basic and acidic residues" evidence="12">
    <location>
        <begin position="339"/>
        <end position="355"/>
    </location>
</feature>
<protein>
    <recommendedName>
        <fullName evidence="10">B-related factor 1</fullName>
    </recommendedName>
</protein>
<feature type="domain" description="TFIIB-type" evidence="14">
    <location>
        <begin position="37"/>
        <end position="69"/>
    </location>
</feature>
<proteinExistence type="inferred from homology"/>
<evidence type="ECO:0000256" key="10">
    <source>
        <dbReference type="ARBA" id="ARBA00031009"/>
    </source>
</evidence>
<reference evidence="15 16" key="2">
    <citation type="journal article" date="2019" name="G3 (Bethesda)">
        <title>Hybrid Assembly of the Genome of the Entomopathogenic Nematode Steinernema carpocapsae Identifies the X-Chromosome.</title>
        <authorList>
            <person name="Serra L."/>
            <person name="Macchietto M."/>
            <person name="Macias-Munoz A."/>
            <person name="McGill C.J."/>
            <person name="Rodriguez I.M."/>
            <person name="Rodriguez B."/>
            <person name="Murad R."/>
            <person name="Mortazavi A."/>
        </authorList>
    </citation>
    <scope>NUCLEOTIDE SEQUENCE [LARGE SCALE GENOMIC DNA]</scope>
    <source>
        <strain evidence="15 16">ALL</strain>
    </source>
</reference>
<dbReference type="SUPFAM" id="SSF47954">
    <property type="entry name" value="Cyclin-like"/>
    <property type="match status" value="2"/>
</dbReference>
<name>A0A4V6I7M5_STECR</name>
<dbReference type="CDD" id="cd20553">
    <property type="entry name" value="CYCLIN_TFIIIB90_rpt1"/>
    <property type="match status" value="1"/>
</dbReference>
<comment type="subcellular location">
    <subcellularLocation>
        <location evidence="1">Nucleus</location>
    </subcellularLocation>
</comment>
<keyword evidence="5" id="KW-0862">Zinc</keyword>
<dbReference type="GO" id="GO:0000995">
    <property type="term" value="F:RNA polymerase III general transcription initiation factor activity"/>
    <property type="evidence" value="ECO:0007669"/>
    <property type="project" value="TreeGrafter"/>
</dbReference>
<comment type="caution">
    <text evidence="15">The sequence shown here is derived from an EMBL/GenBank/DDBJ whole genome shotgun (WGS) entry which is preliminary data.</text>
</comment>
<dbReference type="Pfam" id="PF00382">
    <property type="entry name" value="TFIIB"/>
    <property type="match status" value="2"/>
</dbReference>
<evidence type="ECO:0000256" key="12">
    <source>
        <dbReference type="SAM" id="MobiDB-lite"/>
    </source>
</evidence>
<dbReference type="FunFam" id="1.10.472.10:FF:000002">
    <property type="entry name" value="Transcription factor IIIB 90 kDa subunit"/>
    <property type="match status" value="1"/>
</dbReference>
<evidence type="ECO:0000313" key="15">
    <source>
        <dbReference type="EMBL" id="TMS34813.1"/>
    </source>
</evidence>